<feature type="chain" id="PRO_5023044702" evidence="1">
    <location>
        <begin position="19"/>
        <end position="51"/>
    </location>
</feature>
<sequence>MHTACAMVWFLKFRSLCCSPLSRIHVKMVSSASLVIKPLFANDILKLCIKF</sequence>
<keyword evidence="3" id="KW-1185">Reference proteome</keyword>
<reference evidence="2 3" key="1">
    <citation type="submission" date="2019-06" db="EMBL/GenBank/DDBJ databases">
        <title>WGS assembly of Gossypium darwinii.</title>
        <authorList>
            <person name="Chen Z.J."/>
            <person name="Sreedasyam A."/>
            <person name="Ando A."/>
            <person name="Song Q."/>
            <person name="De L."/>
            <person name="Hulse-Kemp A."/>
            <person name="Ding M."/>
            <person name="Ye W."/>
            <person name="Kirkbride R."/>
            <person name="Jenkins J."/>
            <person name="Plott C."/>
            <person name="Lovell J."/>
            <person name="Lin Y.-M."/>
            <person name="Vaughn R."/>
            <person name="Liu B."/>
            <person name="Li W."/>
            <person name="Simpson S."/>
            <person name="Scheffler B."/>
            <person name="Saski C."/>
            <person name="Grover C."/>
            <person name="Hu G."/>
            <person name="Conover J."/>
            <person name="Carlson J."/>
            <person name="Shu S."/>
            <person name="Boston L."/>
            <person name="Williams M."/>
            <person name="Peterson D."/>
            <person name="Mcgee K."/>
            <person name="Jones D."/>
            <person name="Wendel J."/>
            <person name="Stelly D."/>
            <person name="Grimwood J."/>
            <person name="Schmutz J."/>
        </authorList>
    </citation>
    <scope>NUCLEOTIDE SEQUENCE [LARGE SCALE GENOMIC DNA]</scope>
    <source>
        <strain evidence="2">1808015.09</strain>
    </source>
</reference>
<organism evidence="2 3">
    <name type="scientific">Gossypium darwinii</name>
    <name type="common">Darwin's cotton</name>
    <name type="synonym">Gossypium barbadense var. darwinii</name>
    <dbReference type="NCBI Taxonomy" id="34276"/>
    <lineage>
        <taxon>Eukaryota</taxon>
        <taxon>Viridiplantae</taxon>
        <taxon>Streptophyta</taxon>
        <taxon>Embryophyta</taxon>
        <taxon>Tracheophyta</taxon>
        <taxon>Spermatophyta</taxon>
        <taxon>Magnoliopsida</taxon>
        <taxon>eudicotyledons</taxon>
        <taxon>Gunneridae</taxon>
        <taxon>Pentapetalae</taxon>
        <taxon>rosids</taxon>
        <taxon>malvids</taxon>
        <taxon>Malvales</taxon>
        <taxon>Malvaceae</taxon>
        <taxon>Malvoideae</taxon>
        <taxon>Gossypium</taxon>
    </lineage>
</organism>
<proteinExistence type="predicted"/>
<protein>
    <submittedName>
        <fullName evidence="2">Uncharacterized protein</fullName>
    </submittedName>
</protein>
<keyword evidence="1" id="KW-0732">Signal</keyword>
<dbReference type="EMBL" id="CM017690">
    <property type="protein sequence ID" value="TYH24134.1"/>
    <property type="molecule type" value="Genomic_DNA"/>
</dbReference>
<dbReference type="Proteomes" id="UP000323506">
    <property type="component" value="Chromosome A03"/>
</dbReference>
<evidence type="ECO:0000256" key="1">
    <source>
        <dbReference type="SAM" id="SignalP"/>
    </source>
</evidence>
<dbReference type="AlphaFoldDB" id="A0A5D2H1K5"/>
<feature type="signal peptide" evidence="1">
    <location>
        <begin position="1"/>
        <end position="18"/>
    </location>
</feature>
<name>A0A5D2H1K5_GOSDA</name>
<gene>
    <name evidence="2" type="ORF">ES288_A03G067000v1</name>
</gene>
<evidence type="ECO:0000313" key="2">
    <source>
        <dbReference type="EMBL" id="TYH24134.1"/>
    </source>
</evidence>
<accession>A0A5D2H1K5</accession>
<evidence type="ECO:0000313" key="3">
    <source>
        <dbReference type="Proteomes" id="UP000323506"/>
    </source>
</evidence>